<comment type="similarity">
    <text evidence="2">Belongs to the polysaccharide synthase family.</text>
</comment>
<feature type="transmembrane region" description="Helical" evidence="7">
    <location>
        <begin position="113"/>
        <end position="136"/>
    </location>
</feature>
<comment type="caution">
    <text evidence="8">The sequence shown here is derived from an EMBL/GenBank/DDBJ whole genome shotgun (WGS) entry which is preliminary data.</text>
</comment>
<dbReference type="Proteomes" id="UP000531216">
    <property type="component" value="Unassembled WGS sequence"/>
</dbReference>
<evidence type="ECO:0000313" key="8">
    <source>
        <dbReference type="EMBL" id="MBB3938024.1"/>
    </source>
</evidence>
<feature type="transmembrane region" description="Helical" evidence="7">
    <location>
        <begin position="21"/>
        <end position="38"/>
    </location>
</feature>
<name>A0A7W6FW74_9HYPH</name>
<dbReference type="AlphaFoldDB" id="A0A7W6FW74"/>
<keyword evidence="3" id="KW-1003">Cell membrane</keyword>
<feature type="transmembrane region" description="Helical" evidence="7">
    <location>
        <begin position="420"/>
        <end position="440"/>
    </location>
</feature>
<protein>
    <submittedName>
        <fullName evidence="8">O-antigen/teichoic acid export membrane protein</fullName>
    </submittedName>
</protein>
<feature type="transmembrane region" description="Helical" evidence="7">
    <location>
        <begin position="355"/>
        <end position="373"/>
    </location>
</feature>
<feature type="transmembrane region" description="Helical" evidence="7">
    <location>
        <begin position="225"/>
        <end position="246"/>
    </location>
</feature>
<organism evidence="8 9">
    <name type="scientific">Aureimonas phyllosphaerae</name>
    <dbReference type="NCBI Taxonomy" id="1166078"/>
    <lineage>
        <taxon>Bacteria</taxon>
        <taxon>Pseudomonadati</taxon>
        <taxon>Pseudomonadota</taxon>
        <taxon>Alphaproteobacteria</taxon>
        <taxon>Hyphomicrobiales</taxon>
        <taxon>Aurantimonadaceae</taxon>
        <taxon>Aureimonas</taxon>
    </lineage>
</organism>
<evidence type="ECO:0000256" key="7">
    <source>
        <dbReference type="SAM" id="Phobius"/>
    </source>
</evidence>
<accession>A0A7W6FW74</accession>
<feature type="transmembrane region" description="Helical" evidence="7">
    <location>
        <begin position="296"/>
        <end position="317"/>
    </location>
</feature>
<evidence type="ECO:0000256" key="4">
    <source>
        <dbReference type="ARBA" id="ARBA00022692"/>
    </source>
</evidence>
<evidence type="ECO:0000256" key="5">
    <source>
        <dbReference type="ARBA" id="ARBA00022989"/>
    </source>
</evidence>
<sequence>MSSRLHKQVARAVPWSLAESLVNGLVGLGMTFIFAWLLDPTQVGHAVIALALVGTVEILFGLGLVEALIAARSSHTTASDTAFTGVMMFSLVGAGLCLVAAHPLAVLYDDPELAPLIMVAALTLPLNASIAIPTALLTRKMRAAALTLRMMATRVTVLLATGLLAWLQFGSWSVVLGAVAGSIGGMLMLLPTMNRWPRPRFVGAEFRRLVAFGSALSVERLLWGLLVRLFWLVIGYVHGAAVLGYFQFAQRLIDETATLIQTFSIRFGLSYFSALERLGQSPNEAFLKATRLITAVAAPIFVGIALVVPDLIGTVFSARWEPSIIVCQMAATGWVLAFPRVLVGPVLRAKGQQKGLIFYAFLAVAVTNLGGFLSAGYGMMAIGIAWVLRHVVGIPWGLLTIRSAIGVSVREQGEATLRPILCAGIMAAVVGFVSIELVGVSPVLRLAAMITTGALVYAAAMALIDRGTIKLGMNMARQVRRAR</sequence>
<feature type="transmembrane region" description="Helical" evidence="7">
    <location>
        <begin position="323"/>
        <end position="343"/>
    </location>
</feature>
<dbReference type="RefSeq" id="WP_139224711.1">
    <property type="nucleotide sequence ID" value="NZ_FOOA01000024.1"/>
</dbReference>
<evidence type="ECO:0000256" key="2">
    <source>
        <dbReference type="ARBA" id="ARBA00007430"/>
    </source>
</evidence>
<evidence type="ECO:0000256" key="6">
    <source>
        <dbReference type="ARBA" id="ARBA00023136"/>
    </source>
</evidence>
<dbReference type="PANTHER" id="PTHR30250:SF10">
    <property type="entry name" value="LIPOPOLYSACCHARIDE BIOSYNTHESIS PROTEIN WZXC"/>
    <property type="match status" value="1"/>
</dbReference>
<evidence type="ECO:0000256" key="3">
    <source>
        <dbReference type="ARBA" id="ARBA00022475"/>
    </source>
</evidence>
<comment type="subcellular location">
    <subcellularLocation>
        <location evidence="1">Cell membrane</location>
        <topology evidence="1">Multi-pass membrane protein</topology>
    </subcellularLocation>
</comment>
<reference evidence="8 9" key="1">
    <citation type="submission" date="2020-08" db="EMBL/GenBank/DDBJ databases">
        <title>Genomic Encyclopedia of Type Strains, Phase IV (KMG-IV): sequencing the most valuable type-strain genomes for metagenomic binning, comparative biology and taxonomic classification.</title>
        <authorList>
            <person name="Goeker M."/>
        </authorList>
    </citation>
    <scope>NUCLEOTIDE SEQUENCE [LARGE SCALE GENOMIC DNA]</scope>
    <source>
        <strain evidence="8 9">DSM 25024</strain>
    </source>
</reference>
<evidence type="ECO:0000256" key="1">
    <source>
        <dbReference type="ARBA" id="ARBA00004651"/>
    </source>
</evidence>
<evidence type="ECO:0000313" key="9">
    <source>
        <dbReference type="Proteomes" id="UP000531216"/>
    </source>
</evidence>
<keyword evidence="9" id="KW-1185">Reference proteome</keyword>
<gene>
    <name evidence="8" type="ORF">GGR05_004194</name>
</gene>
<dbReference type="InterPro" id="IPR050833">
    <property type="entry name" value="Poly_Biosynth_Transport"/>
</dbReference>
<dbReference type="EMBL" id="JACIDO010000015">
    <property type="protein sequence ID" value="MBB3938024.1"/>
    <property type="molecule type" value="Genomic_DNA"/>
</dbReference>
<feature type="transmembrane region" description="Helical" evidence="7">
    <location>
        <begin position="44"/>
        <end position="69"/>
    </location>
</feature>
<feature type="transmembrane region" description="Helical" evidence="7">
    <location>
        <begin position="379"/>
        <end position="399"/>
    </location>
</feature>
<feature type="transmembrane region" description="Helical" evidence="7">
    <location>
        <begin position="81"/>
        <end position="101"/>
    </location>
</feature>
<dbReference type="GO" id="GO:0005886">
    <property type="term" value="C:plasma membrane"/>
    <property type="evidence" value="ECO:0007669"/>
    <property type="project" value="UniProtKB-SubCell"/>
</dbReference>
<dbReference type="Pfam" id="PF13440">
    <property type="entry name" value="Polysacc_synt_3"/>
    <property type="match status" value="1"/>
</dbReference>
<keyword evidence="6 7" id="KW-0472">Membrane</keyword>
<keyword evidence="4 7" id="KW-0812">Transmembrane</keyword>
<proteinExistence type="inferred from homology"/>
<dbReference type="PANTHER" id="PTHR30250">
    <property type="entry name" value="PST FAMILY PREDICTED COLANIC ACID TRANSPORTER"/>
    <property type="match status" value="1"/>
</dbReference>
<feature type="transmembrane region" description="Helical" evidence="7">
    <location>
        <begin position="446"/>
        <end position="464"/>
    </location>
</feature>
<keyword evidence="5 7" id="KW-1133">Transmembrane helix</keyword>
<dbReference type="OrthoDB" id="7605542at2"/>